<evidence type="ECO:0000313" key="3">
    <source>
        <dbReference type="Proteomes" id="UP000444980"/>
    </source>
</evidence>
<keyword evidence="1" id="KW-1133">Transmembrane helix</keyword>
<dbReference type="Proteomes" id="UP000444980">
    <property type="component" value="Unassembled WGS sequence"/>
</dbReference>
<protein>
    <recommendedName>
        <fullName evidence="4">DUF2993 domain-containing protein</fullName>
    </recommendedName>
</protein>
<feature type="transmembrane region" description="Helical" evidence="1">
    <location>
        <begin position="17"/>
        <end position="35"/>
    </location>
</feature>
<reference evidence="3" key="1">
    <citation type="submission" date="2019-06" db="EMBL/GenBank/DDBJ databases">
        <title>Gordonia isolated from sludge of a wastewater treatment plant.</title>
        <authorList>
            <person name="Tamura T."/>
            <person name="Aoyama K."/>
            <person name="Kang Y."/>
            <person name="Saito S."/>
            <person name="Akiyama N."/>
            <person name="Yazawa K."/>
            <person name="Gonoi T."/>
            <person name="Mikami Y."/>
        </authorList>
    </citation>
    <scope>NUCLEOTIDE SEQUENCE [LARGE SCALE GENOMIC DNA]</scope>
    <source>
        <strain evidence="3">NBRC 107697</strain>
    </source>
</reference>
<dbReference type="OrthoDB" id="3215846at2"/>
<evidence type="ECO:0000256" key="1">
    <source>
        <dbReference type="SAM" id="Phobius"/>
    </source>
</evidence>
<sequence length="306" mass="32003">MTPPVHIADSRRRLRRVAIASFALFIAAIAALVTVDTLRGARSEQGLARALLASPRIAYEPEVTLAGFPFSRSAARGDFPGLVITARGVAIDAPPALHGVPQTCATTPCHAELGVRASSVRTDSGRGWHGNTPIALTGVEAYAKLDSVNLGRMLDITDLTINTPAPPDRAGGGGPGDGLLERTSGVLLTGTVSLPPRYPSPRTDGRFPPSAHGFVGTRAKVSVTVDLSVVDGELVIVATGFYPGPEEHADDDVPADLQRAVLDRFSARVPFPRLPWGVRPTKANSAGSDILVSGKVGSMTVAPDRF</sequence>
<dbReference type="InterPro" id="IPR021373">
    <property type="entry name" value="DUF2993"/>
</dbReference>
<keyword evidence="1" id="KW-0812">Transmembrane</keyword>
<name>A0A7I9UV56_9ACTN</name>
<comment type="caution">
    <text evidence="2">The sequence shown here is derived from an EMBL/GenBank/DDBJ whole genome shotgun (WGS) entry which is preliminary data.</text>
</comment>
<accession>A0A7I9UV56</accession>
<evidence type="ECO:0008006" key="4">
    <source>
        <dbReference type="Google" id="ProtNLM"/>
    </source>
</evidence>
<dbReference type="EMBL" id="BJOU01000001">
    <property type="protein sequence ID" value="GED96869.1"/>
    <property type="molecule type" value="Genomic_DNA"/>
</dbReference>
<gene>
    <name evidence="2" type="ORF">nbrc107697_09080</name>
</gene>
<organism evidence="2 3">
    <name type="scientific">Gordonia crocea</name>
    <dbReference type="NCBI Taxonomy" id="589162"/>
    <lineage>
        <taxon>Bacteria</taxon>
        <taxon>Bacillati</taxon>
        <taxon>Actinomycetota</taxon>
        <taxon>Actinomycetes</taxon>
        <taxon>Mycobacteriales</taxon>
        <taxon>Gordoniaceae</taxon>
        <taxon>Gordonia</taxon>
    </lineage>
</organism>
<evidence type="ECO:0000313" key="2">
    <source>
        <dbReference type="EMBL" id="GED96869.1"/>
    </source>
</evidence>
<keyword evidence="3" id="KW-1185">Reference proteome</keyword>
<keyword evidence="1" id="KW-0472">Membrane</keyword>
<dbReference type="AlphaFoldDB" id="A0A7I9UV56"/>
<dbReference type="RefSeq" id="WP_161926285.1">
    <property type="nucleotide sequence ID" value="NZ_BJOU01000001.1"/>
</dbReference>
<dbReference type="Pfam" id="PF11209">
    <property type="entry name" value="LmeA"/>
    <property type="match status" value="1"/>
</dbReference>
<proteinExistence type="predicted"/>